<dbReference type="Gene3D" id="3.30.40.10">
    <property type="entry name" value="Zinc/RING finger domain, C3HC4 (zinc finger)"/>
    <property type="match status" value="1"/>
</dbReference>
<dbReference type="InterPro" id="IPR001841">
    <property type="entry name" value="Znf_RING"/>
</dbReference>
<dbReference type="InterPro" id="IPR017907">
    <property type="entry name" value="Znf_RING_CS"/>
</dbReference>
<dbReference type="InterPro" id="IPR027370">
    <property type="entry name" value="Znf-RING_euk"/>
</dbReference>
<evidence type="ECO:0000313" key="7">
    <source>
        <dbReference type="EMBL" id="KAF5342737.1"/>
    </source>
</evidence>
<dbReference type="SMART" id="SM00184">
    <property type="entry name" value="RING"/>
    <property type="match status" value="1"/>
</dbReference>
<organism evidence="7 8">
    <name type="scientific">Tetrapyrgos nigripes</name>
    <dbReference type="NCBI Taxonomy" id="182062"/>
    <lineage>
        <taxon>Eukaryota</taxon>
        <taxon>Fungi</taxon>
        <taxon>Dikarya</taxon>
        <taxon>Basidiomycota</taxon>
        <taxon>Agaricomycotina</taxon>
        <taxon>Agaricomycetes</taxon>
        <taxon>Agaricomycetidae</taxon>
        <taxon>Agaricales</taxon>
        <taxon>Marasmiineae</taxon>
        <taxon>Marasmiaceae</taxon>
        <taxon>Tetrapyrgos</taxon>
    </lineage>
</organism>
<dbReference type="SUPFAM" id="SSF57850">
    <property type="entry name" value="RING/U-box"/>
    <property type="match status" value="1"/>
</dbReference>
<feature type="domain" description="RING-type" evidence="6">
    <location>
        <begin position="128"/>
        <end position="203"/>
    </location>
</feature>
<sequence length="247" mass="28107">MDHNPTSLSQPPVHKSKFRPSTGALLKASCASSLCPNPTKQCKEKEKRPIEVIELSDDDELPLSKTQKTRHDYGQTAELQEMLRKVEQLALEKQRRLEEENTRLKNELSAYQAMIHLNVDDVEAHILCDVCESTMWSPFILTGCGHTFCEACLNCWFDETLKQWKVQNPQMTWVLQNNHFVNSLRSAGITEIPIPQYCCPKCRVKVLRQPAPNFSLKGLVELVAQANGERNENKGPNASFVKYFGAY</sequence>
<evidence type="ECO:0000256" key="5">
    <source>
        <dbReference type="SAM" id="Coils"/>
    </source>
</evidence>
<evidence type="ECO:0000256" key="2">
    <source>
        <dbReference type="ARBA" id="ARBA00022771"/>
    </source>
</evidence>
<reference evidence="7 8" key="1">
    <citation type="journal article" date="2020" name="ISME J.">
        <title>Uncovering the hidden diversity of litter-decomposition mechanisms in mushroom-forming fungi.</title>
        <authorList>
            <person name="Floudas D."/>
            <person name="Bentzer J."/>
            <person name="Ahren D."/>
            <person name="Johansson T."/>
            <person name="Persson P."/>
            <person name="Tunlid A."/>
        </authorList>
    </citation>
    <scope>NUCLEOTIDE SEQUENCE [LARGE SCALE GENOMIC DNA]</scope>
    <source>
        <strain evidence="7 8">CBS 291.85</strain>
    </source>
</reference>
<dbReference type="PROSITE" id="PS00518">
    <property type="entry name" value="ZF_RING_1"/>
    <property type="match status" value="1"/>
</dbReference>
<keyword evidence="2 4" id="KW-0863">Zinc-finger</keyword>
<accession>A0A8H5CJ66</accession>
<keyword evidence="3" id="KW-0862">Zinc</keyword>
<dbReference type="EMBL" id="JAACJM010000158">
    <property type="protein sequence ID" value="KAF5342737.1"/>
    <property type="molecule type" value="Genomic_DNA"/>
</dbReference>
<gene>
    <name evidence="7" type="ORF">D9758_015920</name>
</gene>
<keyword evidence="5" id="KW-0175">Coiled coil</keyword>
<feature type="coiled-coil region" evidence="5">
    <location>
        <begin position="76"/>
        <end position="114"/>
    </location>
</feature>
<dbReference type="GO" id="GO:0008270">
    <property type="term" value="F:zinc ion binding"/>
    <property type="evidence" value="ECO:0007669"/>
    <property type="project" value="UniProtKB-KW"/>
</dbReference>
<keyword evidence="8" id="KW-1185">Reference proteome</keyword>
<dbReference type="Pfam" id="PF13445">
    <property type="entry name" value="zf-RING_UBOX"/>
    <property type="match status" value="1"/>
</dbReference>
<dbReference type="OrthoDB" id="3219336at2759"/>
<evidence type="ECO:0000259" key="6">
    <source>
        <dbReference type="PROSITE" id="PS50089"/>
    </source>
</evidence>
<dbReference type="Proteomes" id="UP000559256">
    <property type="component" value="Unassembled WGS sequence"/>
</dbReference>
<dbReference type="InterPro" id="IPR013083">
    <property type="entry name" value="Znf_RING/FYVE/PHD"/>
</dbReference>
<evidence type="ECO:0000256" key="3">
    <source>
        <dbReference type="ARBA" id="ARBA00022833"/>
    </source>
</evidence>
<keyword evidence="1" id="KW-0479">Metal-binding</keyword>
<protein>
    <recommendedName>
        <fullName evidence="6">RING-type domain-containing protein</fullName>
    </recommendedName>
</protein>
<dbReference type="AlphaFoldDB" id="A0A8H5CJ66"/>
<comment type="caution">
    <text evidence="7">The sequence shown here is derived from an EMBL/GenBank/DDBJ whole genome shotgun (WGS) entry which is preliminary data.</text>
</comment>
<name>A0A8H5CJ66_9AGAR</name>
<evidence type="ECO:0000256" key="1">
    <source>
        <dbReference type="ARBA" id="ARBA00022723"/>
    </source>
</evidence>
<proteinExistence type="predicted"/>
<dbReference type="PROSITE" id="PS50089">
    <property type="entry name" value="ZF_RING_2"/>
    <property type="match status" value="1"/>
</dbReference>
<evidence type="ECO:0000256" key="4">
    <source>
        <dbReference type="PROSITE-ProRule" id="PRU00175"/>
    </source>
</evidence>
<evidence type="ECO:0000313" key="8">
    <source>
        <dbReference type="Proteomes" id="UP000559256"/>
    </source>
</evidence>